<feature type="domain" description="Fatty acid desaturase" evidence="2">
    <location>
        <begin position="133"/>
        <end position="418"/>
    </location>
</feature>
<evidence type="ECO:0000256" key="1">
    <source>
        <dbReference type="SAM" id="MobiDB-lite"/>
    </source>
</evidence>
<sequence length="473" mass="52728">MSSTAVPKQADLLKRTLTNTNESSPSTAAGSPNDTPRQSPSSTSLSSMSSLGDVKDRSYGTLLDTYGNKFELPDYTVNDIRNAIPKHCYERSGLRGLAYVGRDVASLAITFYLFNRFLTPENVPSTPARAALWFVYSVIQGLFGTGLWVLAHECGHQSFSTSKVLNDTTGWFCHSALLVPYFSWKISHGKHHKATGNMERDMVFVPKTREHYASRIGRLVHEIDELTEETPIATLIHSIGQQLLGWPMYLLANVTGHNNHEKQHEGRGKGKVNGYTTGVNHFNPASPLYEAKDAKLILLSDLGIAITFTVLFVLSQKYGFSNMAVWYLAPYLWVNHWLVAITYLQHTDPSLPHYSGESWNYVRGAAATIDREFGFIGRTLLHGIIETHVLHHYVSTIPFYHADEATEAIKPIMGQHYRSDVRGGSLGFLASMWSSARWCQWVEPSEGAVGEGKGVFFFRNRNGLGTKPLKLKA</sequence>
<comment type="caution">
    <text evidence="3">The sequence shown here is derived from an EMBL/GenBank/DDBJ whole genome shotgun (WGS) entry which is preliminary data.</text>
</comment>
<dbReference type="InterPro" id="IPR005804">
    <property type="entry name" value="FA_desaturase_dom"/>
</dbReference>
<dbReference type="PANTHER" id="PTHR32100">
    <property type="entry name" value="OMEGA-6 FATTY ACID DESATURASE, CHLOROPLASTIC"/>
    <property type="match status" value="1"/>
</dbReference>
<protein>
    <recommendedName>
        <fullName evidence="2">Fatty acid desaturase domain-containing protein</fullName>
    </recommendedName>
</protein>
<dbReference type="AlphaFoldDB" id="A0A218ZIS5"/>
<dbReference type="InterPro" id="IPR012171">
    <property type="entry name" value="Fatty_acid_desaturase"/>
</dbReference>
<dbReference type="Proteomes" id="UP000242519">
    <property type="component" value="Unassembled WGS sequence"/>
</dbReference>
<dbReference type="STRING" id="503106.A0A218ZIS5"/>
<feature type="compositionally biased region" description="Low complexity" evidence="1">
    <location>
        <begin position="39"/>
        <end position="50"/>
    </location>
</feature>
<dbReference type="GO" id="GO:0006629">
    <property type="term" value="P:lipid metabolic process"/>
    <property type="evidence" value="ECO:0007669"/>
    <property type="project" value="InterPro"/>
</dbReference>
<dbReference type="EMBL" id="MZNU01000003">
    <property type="protein sequence ID" value="OWP07493.1"/>
    <property type="molecule type" value="Genomic_DNA"/>
</dbReference>
<gene>
    <name evidence="3" type="ORF">B2J93_8945</name>
</gene>
<dbReference type="GO" id="GO:0016491">
    <property type="term" value="F:oxidoreductase activity"/>
    <property type="evidence" value="ECO:0007669"/>
    <property type="project" value="InterPro"/>
</dbReference>
<dbReference type="InParanoid" id="A0A218ZIS5"/>
<dbReference type="Pfam" id="PF00487">
    <property type="entry name" value="FA_desaturase"/>
    <property type="match status" value="1"/>
</dbReference>
<evidence type="ECO:0000259" key="2">
    <source>
        <dbReference type="Pfam" id="PF00487"/>
    </source>
</evidence>
<accession>A0A218ZIS5</accession>
<feature type="compositionally biased region" description="Polar residues" evidence="1">
    <location>
        <begin position="16"/>
        <end position="38"/>
    </location>
</feature>
<feature type="region of interest" description="Disordered" evidence="1">
    <location>
        <begin position="1"/>
        <end position="52"/>
    </location>
</feature>
<keyword evidence="4" id="KW-1185">Reference proteome</keyword>
<evidence type="ECO:0000313" key="4">
    <source>
        <dbReference type="Proteomes" id="UP000242519"/>
    </source>
</evidence>
<organism evidence="3 4">
    <name type="scientific">Diplocarpon coronariae</name>
    <dbReference type="NCBI Taxonomy" id="2795749"/>
    <lineage>
        <taxon>Eukaryota</taxon>
        <taxon>Fungi</taxon>
        <taxon>Dikarya</taxon>
        <taxon>Ascomycota</taxon>
        <taxon>Pezizomycotina</taxon>
        <taxon>Leotiomycetes</taxon>
        <taxon>Helotiales</taxon>
        <taxon>Drepanopezizaceae</taxon>
        <taxon>Diplocarpon</taxon>
    </lineage>
</organism>
<dbReference type="CDD" id="cd03507">
    <property type="entry name" value="Delta12-FADS-like"/>
    <property type="match status" value="1"/>
</dbReference>
<proteinExistence type="predicted"/>
<reference evidence="3 4" key="1">
    <citation type="submission" date="2017-04" db="EMBL/GenBank/DDBJ databases">
        <title>Draft genome sequence of Marssonina coronaria NL1: causal agent of apple blotch.</title>
        <authorList>
            <person name="Cheng Q."/>
        </authorList>
    </citation>
    <scope>NUCLEOTIDE SEQUENCE [LARGE SCALE GENOMIC DNA]</scope>
    <source>
        <strain evidence="3 4">NL1</strain>
    </source>
</reference>
<name>A0A218ZIS5_9HELO</name>
<evidence type="ECO:0000313" key="3">
    <source>
        <dbReference type="EMBL" id="OWP07493.1"/>
    </source>
</evidence>
<dbReference type="OrthoDB" id="1461976at2759"/>